<feature type="region of interest" description="Disordered" evidence="2">
    <location>
        <begin position="1"/>
        <end position="45"/>
    </location>
</feature>
<gene>
    <name evidence="5" type="ORF">BOX15_Mlig015457g1</name>
</gene>
<feature type="region of interest" description="Disordered" evidence="2">
    <location>
        <begin position="66"/>
        <end position="258"/>
    </location>
</feature>
<evidence type="ECO:0000313" key="5">
    <source>
        <dbReference type="EMBL" id="PAA62377.1"/>
    </source>
</evidence>
<dbReference type="GO" id="GO:0003723">
    <property type="term" value="F:RNA binding"/>
    <property type="evidence" value="ECO:0007669"/>
    <property type="project" value="UniProtKB-UniRule"/>
</dbReference>
<feature type="compositionally biased region" description="Basic and acidic residues" evidence="2">
    <location>
        <begin position="238"/>
        <end position="249"/>
    </location>
</feature>
<feature type="compositionally biased region" description="Pro residues" evidence="2">
    <location>
        <begin position="311"/>
        <end position="325"/>
    </location>
</feature>
<accession>A0A267ENA2</accession>
<evidence type="ECO:0000313" key="6">
    <source>
        <dbReference type="Proteomes" id="UP000215902"/>
    </source>
</evidence>
<sequence>MQKSEQPSSEAKLQRAFSSLSLGQQQQQQQQRAFSSGGLWPNSRPEVAIRQSQALVAAFPVSCGRLHKHINSSGGKARPQKHRAETSESAKTAGGDDGGVSTTQPTSSLAAASSGRTLRMEMAKTGQAAVQTGQAEGKTGQAAVQTGQAEGKTGQAVVQTGQAAGKTGQAEGKTGQAEGKTGQAEGKTGQAVVQTGQAEGKTGQAVVQTGQAEGKTGQAVVQTGQAEGKTGQAAGHPESTKRQVQKRDPFANAQPIMAGPGLDLIRRMGWREGQGLGRQGEGRVEPVAVAMRTGRAGLASDGEKTGIRPRLPQPPPRPCPPPSRQPPRKKPDRASAQARMHRLGHLSQKYTGHSPRYRLIREVGPPGAKMYLYSVTALHCTYQAGQFRPSRWLAKAAAAELALRHLDPGDAAPMPAAQPRSRRQKHGR</sequence>
<evidence type="ECO:0008006" key="7">
    <source>
        <dbReference type="Google" id="ProtNLM"/>
    </source>
</evidence>
<feature type="compositionally biased region" description="Polar residues" evidence="2">
    <location>
        <begin position="1"/>
        <end position="23"/>
    </location>
</feature>
<dbReference type="PROSITE" id="PS50174">
    <property type="entry name" value="G_PATCH"/>
    <property type="match status" value="1"/>
</dbReference>
<dbReference type="SMART" id="SM00443">
    <property type="entry name" value="G_patch"/>
    <property type="match status" value="1"/>
</dbReference>
<dbReference type="InterPro" id="IPR032922">
    <property type="entry name" value="SON"/>
</dbReference>
<dbReference type="EMBL" id="NIVC01001944">
    <property type="protein sequence ID" value="PAA62377.1"/>
    <property type="molecule type" value="Genomic_DNA"/>
</dbReference>
<dbReference type="InterPro" id="IPR000467">
    <property type="entry name" value="G_patch_dom"/>
</dbReference>
<dbReference type="PANTHER" id="PTHR46528:SF1">
    <property type="entry name" value="PROTEIN SON"/>
    <property type="match status" value="1"/>
</dbReference>
<keyword evidence="1" id="KW-0694">RNA-binding</keyword>
<dbReference type="Proteomes" id="UP000215902">
    <property type="component" value="Unassembled WGS sequence"/>
</dbReference>
<dbReference type="OrthoDB" id="3360904at2759"/>
<feature type="compositionally biased region" description="Polar residues" evidence="2">
    <location>
        <begin position="100"/>
        <end position="116"/>
    </location>
</feature>
<dbReference type="Gene3D" id="3.30.160.20">
    <property type="match status" value="1"/>
</dbReference>
<reference evidence="5 6" key="1">
    <citation type="submission" date="2017-06" db="EMBL/GenBank/DDBJ databases">
        <title>A platform for efficient transgenesis in Macrostomum lignano, a flatworm model organism for stem cell research.</title>
        <authorList>
            <person name="Berezikov E."/>
        </authorList>
    </citation>
    <scope>NUCLEOTIDE SEQUENCE [LARGE SCALE GENOMIC DNA]</scope>
    <source>
        <strain evidence="5">DV1</strain>
        <tissue evidence="5">Whole organism</tissue>
    </source>
</reference>
<dbReference type="AlphaFoldDB" id="A0A267ENA2"/>
<dbReference type="PANTHER" id="PTHR46528">
    <property type="entry name" value="PROTEIN SON"/>
    <property type="match status" value="1"/>
</dbReference>
<feature type="region of interest" description="Disordered" evidence="2">
    <location>
        <begin position="408"/>
        <end position="428"/>
    </location>
</feature>
<proteinExistence type="predicted"/>
<evidence type="ECO:0000259" key="4">
    <source>
        <dbReference type="PROSITE" id="PS50174"/>
    </source>
</evidence>
<evidence type="ECO:0000256" key="2">
    <source>
        <dbReference type="SAM" id="MobiDB-lite"/>
    </source>
</evidence>
<name>A0A267ENA2_9PLAT</name>
<feature type="domain" description="G-patch" evidence="4">
    <location>
        <begin position="257"/>
        <end position="303"/>
    </location>
</feature>
<protein>
    <recommendedName>
        <fullName evidence="7">G-patch domain-containing protein</fullName>
    </recommendedName>
</protein>
<evidence type="ECO:0000256" key="1">
    <source>
        <dbReference type="PROSITE-ProRule" id="PRU00266"/>
    </source>
</evidence>
<dbReference type="GO" id="GO:0043484">
    <property type="term" value="P:regulation of RNA splicing"/>
    <property type="evidence" value="ECO:0007669"/>
    <property type="project" value="InterPro"/>
</dbReference>
<organism evidence="5 6">
    <name type="scientific">Macrostomum lignano</name>
    <dbReference type="NCBI Taxonomy" id="282301"/>
    <lineage>
        <taxon>Eukaryota</taxon>
        <taxon>Metazoa</taxon>
        <taxon>Spiralia</taxon>
        <taxon>Lophotrochozoa</taxon>
        <taxon>Platyhelminthes</taxon>
        <taxon>Rhabditophora</taxon>
        <taxon>Macrostomorpha</taxon>
        <taxon>Macrostomida</taxon>
        <taxon>Macrostomidae</taxon>
        <taxon>Macrostomum</taxon>
    </lineage>
</organism>
<dbReference type="Pfam" id="PF01585">
    <property type="entry name" value="G-patch"/>
    <property type="match status" value="1"/>
</dbReference>
<dbReference type="GO" id="GO:0051726">
    <property type="term" value="P:regulation of cell cycle"/>
    <property type="evidence" value="ECO:0007669"/>
    <property type="project" value="InterPro"/>
</dbReference>
<dbReference type="InterPro" id="IPR014720">
    <property type="entry name" value="dsRBD_dom"/>
</dbReference>
<keyword evidence="6" id="KW-1185">Reference proteome</keyword>
<comment type="caution">
    <text evidence="5">The sequence shown here is derived from an EMBL/GenBank/DDBJ whole genome shotgun (WGS) entry which is preliminary data.</text>
</comment>
<feature type="domain" description="DRBM" evidence="3">
    <location>
        <begin position="338"/>
        <end position="408"/>
    </location>
</feature>
<dbReference type="SUPFAM" id="SSF54768">
    <property type="entry name" value="dsRNA-binding domain-like"/>
    <property type="match status" value="1"/>
</dbReference>
<feature type="region of interest" description="Disordered" evidence="2">
    <location>
        <begin position="294"/>
        <end position="336"/>
    </location>
</feature>
<dbReference type="PROSITE" id="PS50137">
    <property type="entry name" value="DS_RBD"/>
    <property type="match status" value="1"/>
</dbReference>
<evidence type="ECO:0000259" key="3">
    <source>
        <dbReference type="PROSITE" id="PS50137"/>
    </source>
</evidence>